<proteinExistence type="predicted"/>
<feature type="region of interest" description="Disordered" evidence="2">
    <location>
        <begin position="169"/>
        <end position="197"/>
    </location>
</feature>
<evidence type="ECO:0000313" key="4">
    <source>
        <dbReference type="Proteomes" id="UP000294555"/>
    </source>
</evidence>
<keyword evidence="4" id="KW-1185">Reference proteome</keyword>
<evidence type="ECO:0000256" key="2">
    <source>
        <dbReference type="SAM" id="MobiDB-lite"/>
    </source>
</evidence>
<comment type="caution">
    <text evidence="3">The sequence shown here is derived from an EMBL/GenBank/DDBJ whole genome shotgun (WGS) entry which is preliminary data.</text>
</comment>
<evidence type="ECO:0000313" key="3">
    <source>
        <dbReference type="EMBL" id="TCL06624.1"/>
    </source>
</evidence>
<feature type="compositionally biased region" description="Acidic residues" evidence="2">
    <location>
        <begin position="178"/>
        <end position="190"/>
    </location>
</feature>
<organism evidence="3 4">
    <name type="scientific">Sodalis ligni</name>
    <dbReference type="NCBI Taxonomy" id="2697027"/>
    <lineage>
        <taxon>Bacteria</taxon>
        <taxon>Pseudomonadati</taxon>
        <taxon>Pseudomonadota</taxon>
        <taxon>Gammaproteobacteria</taxon>
        <taxon>Enterobacterales</taxon>
        <taxon>Bruguierivoracaceae</taxon>
        <taxon>Sodalis</taxon>
    </lineage>
</organism>
<dbReference type="Proteomes" id="UP000294555">
    <property type="component" value="Unassembled WGS sequence"/>
</dbReference>
<dbReference type="EMBL" id="SJOI01000001">
    <property type="protein sequence ID" value="TCL06624.1"/>
    <property type="molecule type" value="Genomic_DNA"/>
</dbReference>
<dbReference type="SUPFAM" id="SSF46565">
    <property type="entry name" value="Chaperone J-domain"/>
    <property type="match status" value="1"/>
</dbReference>
<dbReference type="InterPro" id="IPR036869">
    <property type="entry name" value="J_dom_sf"/>
</dbReference>
<evidence type="ECO:0008006" key="5">
    <source>
        <dbReference type="Google" id="ProtNLM"/>
    </source>
</evidence>
<keyword evidence="1" id="KW-0143">Chaperone</keyword>
<dbReference type="Gene3D" id="1.10.287.110">
    <property type="entry name" value="DnaJ domain"/>
    <property type="match status" value="1"/>
</dbReference>
<reference evidence="3 4" key="1">
    <citation type="submission" date="2019-02" db="EMBL/GenBank/DDBJ databases">
        <title>Investigation of anaerobic lignin degradation for improved lignocellulosic biofuels.</title>
        <authorList>
            <person name="Deangelis K."/>
        </authorList>
    </citation>
    <scope>NUCLEOTIDE SEQUENCE [LARGE SCALE GENOMIC DNA]</scope>
    <source>
        <strain evidence="3 4">159R</strain>
    </source>
</reference>
<accession>A0A4R1NG20</accession>
<sequence length="373" mass="43835">MHWETIDRLQREMATKQQQQDAVMARFRQEVLPIEHQYVQALYDKTLRLISFADKKTLGKYNREALFSWIGEELDELFHYPFNEHLDLEALRQQFLALNTIADDEPTQYEIDEFRQYVKDEYGSDGQLSDAELIELMMNPEKMFNILDRLFTDAESIFDEDDYDYEDVDKAGLHDDDAGYDDDYGDGNEADDGRTDQKIDNAQQTLDGLLKSPEVKKMYKKLANILHPDREGDPAKKNEKHLLMVQLSKAKKNHDVWTILEMYHRYSDPDFHFSQAEIPAINALMQQRIKSLSAELAETENPSSLSGMIWEKFGAKTTRGIDNKFKKHNEKLHQLLEEQVQQRQQLRSLAVLKIYLAARRAAYEFEWQRGDFF</sequence>
<gene>
    <name evidence="3" type="ORF">EZJ58_4893</name>
</gene>
<dbReference type="AlphaFoldDB" id="A0A4R1NG20"/>
<name>A0A4R1NG20_9GAMM</name>
<protein>
    <recommendedName>
        <fullName evidence="5">J domain-containing protein</fullName>
    </recommendedName>
</protein>
<evidence type="ECO:0000256" key="1">
    <source>
        <dbReference type="ARBA" id="ARBA00023186"/>
    </source>
</evidence>